<dbReference type="AlphaFoldDB" id="A0A4C1SY85"/>
<comment type="caution">
    <text evidence="3">The sequence shown here is derived from an EMBL/GenBank/DDBJ whole genome shotgun (WGS) entry which is preliminary data.</text>
</comment>
<proteinExistence type="predicted"/>
<feature type="signal peptide" evidence="2">
    <location>
        <begin position="1"/>
        <end position="20"/>
    </location>
</feature>
<feature type="transmembrane region" description="Helical" evidence="1">
    <location>
        <begin position="6"/>
        <end position="28"/>
    </location>
</feature>
<keyword evidence="2" id="KW-0732">Signal</keyword>
<keyword evidence="1" id="KW-0812">Transmembrane</keyword>
<protein>
    <recommendedName>
        <fullName evidence="5">Secreted protein</fullName>
    </recommendedName>
</protein>
<accession>A0A4C1SY85</accession>
<reference evidence="3 4" key="1">
    <citation type="journal article" date="2019" name="Commun. Biol.">
        <title>The bagworm genome reveals a unique fibroin gene that provides high tensile strength.</title>
        <authorList>
            <person name="Kono N."/>
            <person name="Nakamura H."/>
            <person name="Ohtoshi R."/>
            <person name="Tomita M."/>
            <person name="Numata K."/>
            <person name="Arakawa K."/>
        </authorList>
    </citation>
    <scope>NUCLEOTIDE SEQUENCE [LARGE SCALE GENOMIC DNA]</scope>
</reference>
<feature type="chain" id="PRO_5020026002" description="Secreted protein" evidence="2">
    <location>
        <begin position="21"/>
        <end position="127"/>
    </location>
</feature>
<evidence type="ECO:0000256" key="2">
    <source>
        <dbReference type="SAM" id="SignalP"/>
    </source>
</evidence>
<keyword evidence="1" id="KW-1133">Transmembrane helix</keyword>
<organism evidence="3 4">
    <name type="scientific">Eumeta variegata</name>
    <name type="common">Bagworm moth</name>
    <name type="synonym">Eumeta japonica</name>
    <dbReference type="NCBI Taxonomy" id="151549"/>
    <lineage>
        <taxon>Eukaryota</taxon>
        <taxon>Metazoa</taxon>
        <taxon>Ecdysozoa</taxon>
        <taxon>Arthropoda</taxon>
        <taxon>Hexapoda</taxon>
        <taxon>Insecta</taxon>
        <taxon>Pterygota</taxon>
        <taxon>Neoptera</taxon>
        <taxon>Endopterygota</taxon>
        <taxon>Lepidoptera</taxon>
        <taxon>Glossata</taxon>
        <taxon>Ditrysia</taxon>
        <taxon>Tineoidea</taxon>
        <taxon>Psychidae</taxon>
        <taxon>Oiketicinae</taxon>
        <taxon>Eumeta</taxon>
    </lineage>
</organism>
<evidence type="ECO:0008006" key="5">
    <source>
        <dbReference type="Google" id="ProtNLM"/>
    </source>
</evidence>
<dbReference type="Proteomes" id="UP000299102">
    <property type="component" value="Unassembled WGS sequence"/>
</dbReference>
<sequence length="127" mass="14050">MAWTIVVLRWLLMMLLLVAGGCCLFCRFSLVGYRFRVKQCVVVLAHFAGDHGVTSSQIMAPCQAIFAPPIFSTISSRFSRSWLSANPYAVMVVAELTFGKFRVSTTIASAMQFLRPVVINLRLGLTA</sequence>
<keyword evidence="1" id="KW-0472">Membrane</keyword>
<gene>
    <name evidence="3" type="ORF">EVAR_101322_1</name>
</gene>
<keyword evidence="4" id="KW-1185">Reference proteome</keyword>
<name>A0A4C1SY85_EUMVA</name>
<dbReference type="EMBL" id="BGZK01008071">
    <property type="protein sequence ID" value="GBP06885.1"/>
    <property type="molecule type" value="Genomic_DNA"/>
</dbReference>
<evidence type="ECO:0000313" key="4">
    <source>
        <dbReference type="Proteomes" id="UP000299102"/>
    </source>
</evidence>
<evidence type="ECO:0000256" key="1">
    <source>
        <dbReference type="SAM" id="Phobius"/>
    </source>
</evidence>
<evidence type="ECO:0000313" key="3">
    <source>
        <dbReference type="EMBL" id="GBP06885.1"/>
    </source>
</evidence>